<comment type="caution">
    <text evidence="3">The sequence shown here is derived from an EMBL/GenBank/DDBJ whole genome shotgun (WGS) entry which is preliminary data.</text>
</comment>
<reference evidence="3 4" key="1">
    <citation type="submission" date="2019-06" db="EMBL/GenBank/DDBJ databases">
        <title>Sequencing the genomes of 1000 actinobacteria strains.</title>
        <authorList>
            <person name="Klenk H.-P."/>
        </authorList>
    </citation>
    <scope>NUCLEOTIDE SEQUENCE [LARGE SCALE GENOMIC DNA]</scope>
    <source>
        <strain evidence="3 4">DSM 41649</strain>
    </source>
</reference>
<dbReference type="Proteomes" id="UP000318416">
    <property type="component" value="Unassembled WGS sequence"/>
</dbReference>
<dbReference type="EMBL" id="VIVR01000001">
    <property type="protein sequence ID" value="TWE19367.1"/>
    <property type="molecule type" value="Genomic_DNA"/>
</dbReference>
<evidence type="ECO:0000313" key="4">
    <source>
        <dbReference type="Proteomes" id="UP000318416"/>
    </source>
</evidence>
<proteinExistence type="predicted"/>
<dbReference type="AlphaFoldDB" id="A0A561EUU4"/>
<protein>
    <recommendedName>
        <fullName evidence="5">Integral membrane protein</fullName>
    </recommendedName>
</protein>
<feature type="transmembrane region" description="Helical" evidence="2">
    <location>
        <begin position="297"/>
        <end position="315"/>
    </location>
</feature>
<feature type="transmembrane region" description="Helical" evidence="2">
    <location>
        <begin position="321"/>
        <end position="342"/>
    </location>
</feature>
<feature type="transmembrane region" description="Helical" evidence="2">
    <location>
        <begin position="156"/>
        <end position="173"/>
    </location>
</feature>
<feature type="region of interest" description="Disordered" evidence="1">
    <location>
        <begin position="1"/>
        <end position="29"/>
    </location>
</feature>
<feature type="transmembrane region" description="Helical" evidence="2">
    <location>
        <begin position="179"/>
        <end position="199"/>
    </location>
</feature>
<accession>A0A561EUU4</accession>
<keyword evidence="2" id="KW-0472">Membrane</keyword>
<feature type="transmembrane region" description="Helical" evidence="2">
    <location>
        <begin position="223"/>
        <end position="250"/>
    </location>
</feature>
<feature type="transmembrane region" description="Helical" evidence="2">
    <location>
        <begin position="108"/>
        <end position="125"/>
    </location>
</feature>
<name>A0A561EUU4_9ACTN</name>
<dbReference type="RefSeq" id="WP_145793081.1">
    <property type="nucleotide sequence ID" value="NZ_BAAABR010000022.1"/>
</dbReference>
<evidence type="ECO:0008006" key="5">
    <source>
        <dbReference type="Google" id="ProtNLM"/>
    </source>
</evidence>
<feature type="transmembrane region" description="Helical" evidence="2">
    <location>
        <begin position="270"/>
        <end position="290"/>
    </location>
</feature>
<keyword evidence="2" id="KW-0812">Transmembrane</keyword>
<keyword evidence="4" id="KW-1185">Reference proteome</keyword>
<organism evidence="3 4">
    <name type="scientific">Kitasatospora atroaurantiaca</name>
    <dbReference type="NCBI Taxonomy" id="285545"/>
    <lineage>
        <taxon>Bacteria</taxon>
        <taxon>Bacillati</taxon>
        <taxon>Actinomycetota</taxon>
        <taxon>Actinomycetes</taxon>
        <taxon>Kitasatosporales</taxon>
        <taxon>Streptomycetaceae</taxon>
        <taxon>Kitasatospora</taxon>
    </lineage>
</organism>
<dbReference type="OrthoDB" id="4339140at2"/>
<sequence>MARREPAPGPPGGTGVTERTNPPPGDPVRELMERHRALCEQAVDVLEIAAALEDAGIGPAEAGHYRHADVFSLAEELYARVPRRPPSSGAPPRAEPWRRRAARALRTAAVHALPCGVLFAGRVLLPSPGGPVGLLVVLLCGGWLVWVAAGLRILPRLGYGLGVALVLLVPVVAEGRVGAALGLAAAVAMGSVEWSVGWLRHAARGHLGAAGTMADFRARMRPVLPVALGLHLAVSAALGYAALAVLAALVPRPGPAPGGLLHEAAQRASGPQWAAQAALGLLLVLAAALLRCGRPGPAVGGLLAAGGGSALLTVLQYDPAAAQLLCCGVAAGVLLPYAFVVIGRPGAYRPEPPLSPEHS</sequence>
<evidence type="ECO:0000256" key="1">
    <source>
        <dbReference type="SAM" id="MobiDB-lite"/>
    </source>
</evidence>
<evidence type="ECO:0000313" key="3">
    <source>
        <dbReference type="EMBL" id="TWE19367.1"/>
    </source>
</evidence>
<gene>
    <name evidence="3" type="ORF">FB465_4483</name>
</gene>
<keyword evidence="2" id="KW-1133">Transmembrane helix</keyword>
<feature type="transmembrane region" description="Helical" evidence="2">
    <location>
        <begin position="131"/>
        <end position="149"/>
    </location>
</feature>
<evidence type="ECO:0000256" key="2">
    <source>
        <dbReference type="SAM" id="Phobius"/>
    </source>
</evidence>